<evidence type="ECO:0000313" key="1">
    <source>
        <dbReference type="EMBL" id="KAG1778810.1"/>
    </source>
</evidence>
<dbReference type="OrthoDB" id="2682722at2759"/>
<protein>
    <submittedName>
        <fullName evidence="1">Uncharacterized protein</fullName>
    </submittedName>
</protein>
<comment type="caution">
    <text evidence="1">The sequence shown here is derived from an EMBL/GenBank/DDBJ whole genome shotgun (WGS) entry which is preliminary data.</text>
</comment>
<accession>A0A9P6ZXX3</accession>
<sequence length="224" mass="25566">MQQGVDAGLLDELSRALFAAVCPNDDQPVHDNSHPDASFHYRRDCCYSRLIFFLAMNNEWHERLTRDGHLARCTSLIEKALGHDDWDLRCYLSGIFMYADPSDKVLPLSPAQQRWRTCVRTIWKQASTRISSTSILDLVTVTRQYLRGDDNIPDDELTDLARDVHGALNFLQRINFFYEHDSTFALAEFDAALSSLQALHDDLRRMIGNPETSQRKNGSGSSRS</sequence>
<gene>
    <name evidence="1" type="ORF">EV702DRAFT_1092099</name>
</gene>
<evidence type="ECO:0000313" key="2">
    <source>
        <dbReference type="Proteomes" id="UP000714275"/>
    </source>
</evidence>
<dbReference type="EMBL" id="JABBWD010000014">
    <property type="protein sequence ID" value="KAG1778810.1"/>
    <property type="molecule type" value="Genomic_DNA"/>
</dbReference>
<organism evidence="1 2">
    <name type="scientific">Suillus placidus</name>
    <dbReference type="NCBI Taxonomy" id="48579"/>
    <lineage>
        <taxon>Eukaryota</taxon>
        <taxon>Fungi</taxon>
        <taxon>Dikarya</taxon>
        <taxon>Basidiomycota</taxon>
        <taxon>Agaricomycotina</taxon>
        <taxon>Agaricomycetes</taxon>
        <taxon>Agaricomycetidae</taxon>
        <taxon>Boletales</taxon>
        <taxon>Suillineae</taxon>
        <taxon>Suillaceae</taxon>
        <taxon>Suillus</taxon>
    </lineage>
</organism>
<name>A0A9P6ZXX3_9AGAM</name>
<dbReference type="AlphaFoldDB" id="A0A9P6ZXX3"/>
<dbReference type="Proteomes" id="UP000714275">
    <property type="component" value="Unassembled WGS sequence"/>
</dbReference>
<keyword evidence="2" id="KW-1185">Reference proteome</keyword>
<proteinExistence type="predicted"/>
<reference evidence="1" key="1">
    <citation type="journal article" date="2020" name="New Phytol.">
        <title>Comparative genomics reveals dynamic genome evolution in host specialist ectomycorrhizal fungi.</title>
        <authorList>
            <person name="Lofgren L.A."/>
            <person name="Nguyen N.H."/>
            <person name="Vilgalys R."/>
            <person name="Ruytinx J."/>
            <person name="Liao H.L."/>
            <person name="Branco S."/>
            <person name="Kuo A."/>
            <person name="LaButti K."/>
            <person name="Lipzen A."/>
            <person name="Andreopoulos W."/>
            <person name="Pangilinan J."/>
            <person name="Riley R."/>
            <person name="Hundley H."/>
            <person name="Na H."/>
            <person name="Barry K."/>
            <person name="Grigoriev I.V."/>
            <person name="Stajich J.E."/>
            <person name="Kennedy P.G."/>
        </authorList>
    </citation>
    <scope>NUCLEOTIDE SEQUENCE</scope>
    <source>
        <strain evidence="1">DOB743</strain>
    </source>
</reference>